<sequence>MSVSAYQPPKSITTRYRARSARITPNGSASYMLRIALGIVVCTNRRSSGSLHRLMHHPAAGWCSLSIQRVHPSTTLLVAGKDGMCDIWWMMRGIDGCTSCFCGCPRTVVAFMADSEIEVAVKRWLRW</sequence>
<reference evidence="1" key="1">
    <citation type="submission" date="2021-01" db="EMBL/GenBank/DDBJ databases">
        <authorList>
            <person name="Corre E."/>
            <person name="Pelletier E."/>
            <person name="Niang G."/>
            <person name="Scheremetjew M."/>
            <person name="Finn R."/>
            <person name="Kale V."/>
            <person name="Holt S."/>
            <person name="Cochrane G."/>
            <person name="Meng A."/>
            <person name="Brown T."/>
            <person name="Cohen L."/>
        </authorList>
    </citation>
    <scope>NUCLEOTIDE SEQUENCE</scope>
    <source>
        <strain evidence="1">PLY182g</strain>
    </source>
</reference>
<proteinExistence type="predicted"/>
<evidence type="ECO:0000313" key="1">
    <source>
        <dbReference type="EMBL" id="CAD8601755.1"/>
    </source>
</evidence>
<gene>
    <name evidence="1" type="ORF">CPEL01642_LOCUS5086</name>
</gene>
<dbReference type="AlphaFoldDB" id="A0A7S0Q0B7"/>
<organism evidence="1">
    <name type="scientific">Coccolithus braarudii</name>
    <dbReference type="NCBI Taxonomy" id="221442"/>
    <lineage>
        <taxon>Eukaryota</taxon>
        <taxon>Haptista</taxon>
        <taxon>Haptophyta</taxon>
        <taxon>Prymnesiophyceae</taxon>
        <taxon>Coccolithales</taxon>
        <taxon>Coccolithaceae</taxon>
        <taxon>Coccolithus</taxon>
    </lineage>
</organism>
<dbReference type="EMBL" id="HBEY01010480">
    <property type="protein sequence ID" value="CAD8601755.1"/>
    <property type="molecule type" value="Transcribed_RNA"/>
</dbReference>
<accession>A0A7S0Q0B7</accession>
<protein>
    <submittedName>
        <fullName evidence="1">Uncharacterized protein</fullName>
    </submittedName>
</protein>
<name>A0A7S0Q0B7_9EUKA</name>